<dbReference type="Pfam" id="PF13844">
    <property type="entry name" value="Glyco_transf_41"/>
    <property type="match status" value="2"/>
</dbReference>
<dbReference type="AlphaFoldDB" id="A0A7S0FSR0"/>
<reference evidence="6" key="1">
    <citation type="submission" date="2021-01" db="EMBL/GenBank/DDBJ databases">
        <authorList>
            <person name="Corre E."/>
            <person name="Pelletier E."/>
            <person name="Niang G."/>
            <person name="Scheremetjew M."/>
            <person name="Finn R."/>
            <person name="Kale V."/>
            <person name="Holt S."/>
            <person name="Cochrane G."/>
            <person name="Meng A."/>
            <person name="Brown T."/>
            <person name="Cohen L."/>
        </authorList>
    </citation>
    <scope>NUCLEOTIDE SEQUENCE</scope>
    <source>
        <strain evidence="6">CCMP3303</strain>
    </source>
</reference>
<keyword evidence="2" id="KW-0808">Transferase</keyword>
<feature type="domain" description="O-GlcNAc transferase C-terminal" evidence="5">
    <location>
        <begin position="65"/>
        <end position="260"/>
    </location>
</feature>
<name>A0A7S0FSR0_9STRA</name>
<evidence type="ECO:0000256" key="4">
    <source>
        <dbReference type="ARBA" id="ARBA00022803"/>
    </source>
</evidence>
<keyword evidence="3" id="KW-0677">Repeat</keyword>
<dbReference type="Gene3D" id="3.40.50.2000">
    <property type="entry name" value="Glycogen Phosphorylase B"/>
    <property type="match status" value="1"/>
</dbReference>
<feature type="domain" description="O-GlcNAc transferase C-terminal" evidence="5">
    <location>
        <begin position="1"/>
        <end position="49"/>
    </location>
</feature>
<keyword evidence="4" id="KW-0802">TPR repeat</keyword>
<evidence type="ECO:0000313" key="6">
    <source>
        <dbReference type="EMBL" id="CAD8377648.1"/>
    </source>
</evidence>
<gene>
    <name evidence="6" type="ORF">MPOL1434_LOCUS9628</name>
</gene>
<sequence>MGFPTTCGCPPLIDYLVCDKITIPYHLRQYYSERLLYMPNCFFVNSHRFLPTNGMNDSYFREVPRGEIGLPEDGFIFCAHHRSDKLDPRTFRSWLQALTRVPASYLWVLTAGEEMEQNLRAIASGEFGLEENRLIFCKKVPRSDHLLRLRLADLFLDTPAYNAHTTGCDSLVNGIPMVSLLRLHVVPTNENDVDTEKMPSRVGASFLRTLDLNELIATDMAEYEDIMVRCATDAQWYNNVKERLRINRFASPLFDTDRWMKTWEAGLKDVVAKDDITDTLHIVER</sequence>
<protein>
    <recommendedName>
        <fullName evidence="5">O-GlcNAc transferase C-terminal domain-containing protein</fullName>
    </recommendedName>
</protein>
<dbReference type="PANTHER" id="PTHR44366:SF1">
    <property type="entry name" value="UDP-N-ACETYLGLUCOSAMINE--PEPTIDE N-ACETYLGLUCOSAMINYLTRANSFERASE 110 KDA SUBUNIT"/>
    <property type="match status" value="1"/>
</dbReference>
<evidence type="ECO:0000259" key="5">
    <source>
        <dbReference type="Pfam" id="PF13844"/>
    </source>
</evidence>
<dbReference type="PANTHER" id="PTHR44366">
    <property type="entry name" value="UDP-N-ACETYLGLUCOSAMINE--PEPTIDE N-ACETYLGLUCOSAMINYLTRANSFERASE 110 KDA SUBUNIT"/>
    <property type="match status" value="1"/>
</dbReference>
<comment type="pathway">
    <text evidence="1">Protein modification; protein glycosylation.</text>
</comment>
<accession>A0A7S0FSR0</accession>
<evidence type="ECO:0000256" key="3">
    <source>
        <dbReference type="ARBA" id="ARBA00022737"/>
    </source>
</evidence>
<dbReference type="GO" id="GO:0097363">
    <property type="term" value="F:protein O-acetylglucosaminyltransferase activity"/>
    <property type="evidence" value="ECO:0007669"/>
    <property type="project" value="TreeGrafter"/>
</dbReference>
<evidence type="ECO:0000256" key="2">
    <source>
        <dbReference type="ARBA" id="ARBA00022679"/>
    </source>
</evidence>
<evidence type="ECO:0000256" key="1">
    <source>
        <dbReference type="ARBA" id="ARBA00004922"/>
    </source>
</evidence>
<dbReference type="GO" id="GO:0006493">
    <property type="term" value="P:protein O-linked glycosylation"/>
    <property type="evidence" value="ECO:0007669"/>
    <property type="project" value="InterPro"/>
</dbReference>
<dbReference type="InterPro" id="IPR029489">
    <property type="entry name" value="OGT/SEC/SPY_C"/>
</dbReference>
<organism evidence="6">
    <name type="scientific">Minutocellus polymorphus</name>
    <dbReference type="NCBI Taxonomy" id="265543"/>
    <lineage>
        <taxon>Eukaryota</taxon>
        <taxon>Sar</taxon>
        <taxon>Stramenopiles</taxon>
        <taxon>Ochrophyta</taxon>
        <taxon>Bacillariophyta</taxon>
        <taxon>Mediophyceae</taxon>
        <taxon>Cymatosirophycidae</taxon>
        <taxon>Cymatosirales</taxon>
        <taxon>Cymatosiraceae</taxon>
        <taxon>Minutocellus</taxon>
    </lineage>
</organism>
<proteinExistence type="predicted"/>
<dbReference type="EMBL" id="HBEJ01016497">
    <property type="protein sequence ID" value="CAD8377648.1"/>
    <property type="molecule type" value="Transcribed_RNA"/>
</dbReference>
<dbReference type="InterPro" id="IPR037919">
    <property type="entry name" value="OGT"/>
</dbReference>
<dbReference type="Gene3D" id="3.40.50.11380">
    <property type="match status" value="1"/>
</dbReference>